<dbReference type="HOGENOM" id="CLU_2423489_0_0_9"/>
<sequence>MPLFLSINIHLIKRFFPFFFNMLQIETIAFVYSFVIFHIFFILPLLFLIYFCFMVISFLFILRIAVSESRASPRVIRIYKDILFIAKVCTT</sequence>
<keyword evidence="3" id="KW-1185">Reference proteome</keyword>
<reference evidence="2 3" key="1">
    <citation type="submission" date="2010-08" db="EMBL/GenBank/DDBJ databases">
        <authorList>
            <person name="Weinstock G."/>
            <person name="Sodergren E."/>
            <person name="Clifton S."/>
            <person name="Fulton L."/>
            <person name="Fulton B."/>
            <person name="Courtney L."/>
            <person name="Fronick C."/>
            <person name="Harrison M."/>
            <person name="Strong C."/>
            <person name="Farmer C."/>
            <person name="Delahaunty K."/>
            <person name="Markovic C."/>
            <person name="Hall O."/>
            <person name="Minx P."/>
            <person name="Tomlinson C."/>
            <person name="Mitreva M."/>
            <person name="Hou S."/>
            <person name="Chen J."/>
            <person name="Wollam A."/>
            <person name="Pepin K.H."/>
            <person name="Johnson M."/>
            <person name="Bhonagiri V."/>
            <person name="Zhang X."/>
            <person name="Suruliraj S."/>
            <person name="Warren W."/>
            <person name="Chinwalla A."/>
            <person name="Mardis E.R."/>
            <person name="Wilson R.K."/>
        </authorList>
    </citation>
    <scope>NUCLEOTIDE SEQUENCE [LARGE SCALE GENOMIC DNA]</scope>
    <source>
        <strain evidence="2 3">F0359</strain>
    </source>
</reference>
<feature type="transmembrane region" description="Helical" evidence="1">
    <location>
        <begin position="18"/>
        <end position="41"/>
    </location>
</feature>
<feature type="transmembrane region" description="Helical" evidence="1">
    <location>
        <begin position="47"/>
        <end position="66"/>
    </location>
</feature>
<gene>
    <name evidence="2" type="ORF">HMPREF9429_00827</name>
</gene>
<proteinExistence type="predicted"/>
<evidence type="ECO:0000313" key="3">
    <source>
        <dbReference type="Proteomes" id="UP000003195"/>
    </source>
</evidence>
<dbReference type="AlphaFoldDB" id="E2ZBJ7"/>
<keyword evidence="1" id="KW-0812">Transmembrane</keyword>
<dbReference type="STRING" id="706434.HMPREF9429_00827"/>
<dbReference type="Proteomes" id="UP000003195">
    <property type="component" value="Unassembled WGS sequence"/>
</dbReference>
<evidence type="ECO:0000256" key="1">
    <source>
        <dbReference type="SAM" id="Phobius"/>
    </source>
</evidence>
<keyword evidence="1" id="KW-1133">Transmembrane helix</keyword>
<accession>E2ZBJ7</accession>
<name>E2ZBJ7_9FIRM</name>
<evidence type="ECO:0000313" key="2">
    <source>
        <dbReference type="EMBL" id="EFQ04225.1"/>
    </source>
</evidence>
<organism evidence="2 3">
    <name type="scientific">Megasphaera micronuciformis F0359</name>
    <dbReference type="NCBI Taxonomy" id="706434"/>
    <lineage>
        <taxon>Bacteria</taxon>
        <taxon>Bacillati</taxon>
        <taxon>Bacillota</taxon>
        <taxon>Negativicutes</taxon>
        <taxon>Veillonellales</taxon>
        <taxon>Veillonellaceae</taxon>
        <taxon>Megasphaera</taxon>
    </lineage>
</organism>
<comment type="caution">
    <text evidence="2">The sequence shown here is derived from an EMBL/GenBank/DDBJ whole genome shotgun (WGS) entry which is preliminary data.</text>
</comment>
<keyword evidence="1" id="KW-0472">Membrane</keyword>
<dbReference type="EMBL" id="AECS01000036">
    <property type="protein sequence ID" value="EFQ04225.1"/>
    <property type="molecule type" value="Genomic_DNA"/>
</dbReference>
<protein>
    <submittedName>
        <fullName evidence="2">Uncharacterized protein</fullName>
    </submittedName>
</protein>